<comment type="caution">
    <text evidence="3">The sequence shown here is derived from an EMBL/GenBank/DDBJ whole genome shotgun (WGS) entry which is preliminary data.</text>
</comment>
<protein>
    <submittedName>
        <fullName evidence="3">Uncharacterized protein</fullName>
    </submittedName>
</protein>
<sequence length="81" mass="9885">MIEKKDDGLNYVELKYNEFITKNEELEQQLTALINDYEKIIQHNSDIFKNFPPRNETKRKIKIRRKRKKNTTQDNKSKPFK</sequence>
<feature type="compositionally biased region" description="Basic residues" evidence="2">
    <location>
        <begin position="57"/>
        <end position="70"/>
    </location>
</feature>
<evidence type="ECO:0000313" key="3">
    <source>
        <dbReference type="EMBL" id="RST97317.1"/>
    </source>
</evidence>
<dbReference type="AlphaFoldDB" id="A0A429ZUB1"/>
<dbReference type="EMBL" id="NGJS01000018">
    <property type="protein sequence ID" value="RST97317.1"/>
    <property type="molecule type" value="Genomic_DNA"/>
</dbReference>
<keyword evidence="1" id="KW-0175">Coiled coil</keyword>
<gene>
    <name evidence="3" type="ORF">CBF37_10015</name>
</gene>
<evidence type="ECO:0000256" key="2">
    <source>
        <dbReference type="SAM" id="MobiDB-lite"/>
    </source>
</evidence>
<dbReference type="Proteomes" id="UP000287857">
    <property type="component" value="Unassembled WGS sequence"/>
</dbReference>
<name>A0A429ZUB1_9ENTE</name>
<organism evidence="3 4">
    <name type="scientific">Vagococcus vulneris</name>
    <dbReference type="NCBI Taxonomy" id="1977869"/>
    <lineage>
        <taxon>Bacteria</taxon>
        <taxon>Bacillati</taxon>
        <taxon>Bacillota</taxon>
        <taxon>Bacilli</taxon>
        <taxon>Lactobacillales</taxon>
        <taxon>Enterococcaceae</taxon>
        <taxon>Vagococcus</taxon>
    </lineage>
</organism>
<accession>A0A429ZUB1</accession>
<dbReference type="RefSeq" id="WP_125984606.1">
    <property type="nucleotide sequence ID" value="NZ_NGJS01000018.1"/>
</dbReference>
<reference evidence="3 4" key="1">
    <citation type="submission" date="2017-05" db="EMBL/GenBank/DDBJ databases">
        <title>Vagococcus spp. assemblies.</title>
        <authorList>
            <person name="Gulvik C.A."/>
        </authorList>
    </citation>
    <scope>NUCLEOTIDE SEQUENCE [LARGE SCALE GENOMIC DNA]</scope>
    <source>
        <strain evidence="3 4">SS1995</strain>
    </source>
</reference>
<feature type="region of interest" description="Disordered" evidence="2">
    <location>
        <begin position="48"/>
        <end position="81"/>
    </location>
</feature>
<evidence type="ECO:0000313" key="4">
    <source>
        <dbReference type="Proteomes" id="UP000287857"/>
    </source>
</evidence>
<feature type="coiled-coil region" evidence="1">
    <location>
        <begin position="9"/>
        <end position="43"/>
    </location>
</feature>
<proteinExistence type="predicted"/>
<keyword evidence="4" id="KW-1185">Reference proteome</keyword>
<evidence type="ECO:0000256" key="1">
    <source>
        <dbReference type="SAM" id="Coils"/>
    </source>
</evidence>